<evidence type="ECO:0000256" key="5">
    <source>
        <dbReference type="ARBA" id="ARBA00022692"/>
    </source>
</evidence>
<dbReference type="Proteomes" id="UP000184501">
    <property type="component" value="Unassembled WGS sequence"/>
</dbReference>
<keyword evidence="6 8" id="KW-1133">Transmembrane helix</keyword>
<dbReference type="EMBL" id="FQVN01000004">
    <property type="protein sequence ID" value="SHF58304.1"/>
    <property type="molecule type" value="Genomic_DNA"/>
</dbReference>
<dbReference type="STRING" id="2017.SAMN05444320_104171"/>
<proteinExistence type="inferred from homology"/>
<keyword evidence="10" id="KW-1185">Reference proteome</keyword>
<dbReference type="AlphaFoldDB" id="A0A1M5CUC2"/>
<keyword evidence="4" id="KW-1003">Cell membrane</keyword>
<gene>
    <name evidence="9" type="ORF">SAMN05444320_104171</name>
</gene>
<dbReference type="OrthoDB" id="3389093at2"/>
<feature type="transmembrane region" description="Helical" evidence="8">
    <location>
        <begin position="280"/>
        <end position="298"/>
    </location>
</feature>
<dbReference type="GO" id="GO:0005886">
    <property type="term" value="C:plasma membrane"/>
    <property type="evidence" value="ECO:0007669"/>
    <property type="project" value="UniProtKB-SubCell"/>
</dbReference>
<dbReference type="GO" id="GO:0022857">
    <property type="term" value="F:transmembrane transporter activity"/>
    <property type="evidence" value="ECO:0007669"/>
    <property type="project" value="InterPro"/>
</dbReference>
<evidence type="ECO:0000256" key="7">
    <source>
        <dbReference type="ARBA" id="ARBA00023136"/>
    </source>
</evidence>
<dbReference type="SUPFAM" id="SSF81345">
    <property type="entry name" value="ABC transporter involved in vitamin B12 uptake, BtuC"/>
    <property type="match status" value="1"/>
</dbReference>
<evidence type="ECO:0000313" key="10">
    <source>
        <dbReference type="Proteomes" id="UP000184501"/>
    </source>
</evidence>
<reference evidence="9 10" key="1">
    <citation type="submission" date="2016-11" db="EMBL/GenBank/DDBJ databases">
        <authorList>
            <person name="Jaros S."/>
            <person name="Januszkiewicz K."/>
            <person name="Wedrychowicz H."/>
        </authorList>
    </citation>
    <scope>NUCLEOTIDE SEQUENCE [LARGE SCALE GENOMIC DNA]</scope>
    <source>
        <strain evidence="9 10">DSM 44523</strain>
    </source>
</reference>
<feature type="transmembrane region" description="Helical" evidence="8">
    <location>
        <begin position="39"/>
        <end position="60"/>
    </location>
</feature>
<keyword evidence="5 8" id="KW-0812">Transmembrane</keyword>
<feature type="transmembrane region" description="Helical" evidence="8">
    <location>
        <begin position="96"/>
        <end position="116"/>
    </location>
</feature>
<dbReference type="Pfam" id="PF01032">
    <property type="entry name" value="FecCD"/>
    <property type="match status" value="1"/>
</dbReference>
<feature type="transmembrane region" description="Helical" evidence="8">
    <location>
        <begin position="215"/>
        <end position="240"/>
    </location>
</feature>
<evidence type="ECO:0000256" key="8">
    <source>
        <dbReference type="SAM" id="Phobius"/>
    </source>
</evidence>
<dbReference type="Gene3D" id="1.10.3470.10">
    <property type="entry name" value="ABC transporter involved in vitamin B12 uptake, BtuC"/>
    <property type="match status" value="1"/>
</dbReference>
<evidence type="ECO:0000256" key="6">
    <source>
        <dbReference type="ARBA" id="ARBA00022989"/>
    </source>
</evidence>
<evidence type="ECO:0000313" key="9">
    <source>
        <dbReference type="EMBL" id="SHF58304.1"/>
    </source>
</evidence>
<comment type="subcellular location">
    <subcellularLocation>
        <location evidence="1">Cell membrane</location>
        <topology evidence="1">Multi-pass membrane protein</topology>
    </subcellularLocation>
</comment>
<organism evidence="9 10">
    <name type="scientific">Streptoalloteichus hindustanus</name>
    <dbReference type="NCBI Taxonomy" id="2017"/>
    <lineage>
        <taxon>Bacteria</taxon>
        <taxon>Bacillati</taxon>
        <taxon>Actinomycetota</taxon>
        <taxon>Actinomycetes</taxon>
        <taxon>Pseudonocardiales</taxon>
        <taxon>Pseudonocardiaceae</taxon>
        <taxon>Streptoalloteichus</taxon>
    </lineage>
</organism>
<dbReference type="PANTHER" id="PTHR30472:SF25">
    <property type="entry name" value="ABC TRANSPORTER PERMEASE PROTEIN MJ0876-RELATED"/>
    <property type="match status" value="1"/>
</dbReference>
<protein>
    <submittedName>
        <fullName evidence="9">Iron complex transport system permease protein</fullName>
    </submittedName>
</protein>
<keyword evidence="3" id="KW-0813">Transport</keyword>
<evidence type="ECO:0000256" key="3">
    <source>
        <dbReference type="ARBA" id="ARBA00022448"/>
    </source>
</evidence>
<accession>A0A1M5CUC2</accession>
<dbReference type="GO" id="GO:0033214">
    <property type="term" value="P:siderophore-iron import into cell"/>
    <property type="evidence" value="ECO:0007669"/>
    <property type="project" value="TreeGrafter"/>
</dbReference>
<name>A0A1M5CUC2_STRHI</name>
<evidence type="ECO:0000256" key="2">
    <source>
        <dbReference type="ARBA" id="ARBA00007935"/>
    </source>
</evidence>
<sequence>MRWLVLAAGLVAAGFVVSGLVPGEQVDERIVLELRLPRVLVGLGAGACLGIAGAVMQAVLRNPLAAPEATGVGSGAVLGAVVVTVFGGAATSPVGVIATAVLGGVVGGGVLWVIAARAGSDPVRLAVVGVLVSAVLAGLTLVLLTARPQLAGSMTRWLVGSLNGRTWEHWAALWPCLLAVAVAAVLLAPVLEVLAVDDDHARVVGLAVGPWRSAVLLLAVMATAAAVATTGALAFVGLLAPHAARSWVGADPRVAVPVSAVFGAGTVTAADSLAQAVPGVPTGAVTALLGACVLVMVARRTSGGVA</sequence>
<dbReference type="PANTHER" id="PTHR30472">
    <property type="entry name" value="FERRIC ENTEROBACTIN TRANSPORT SYSTEM PERMEASE PROTEIN"/>
    <property type="match status" value="1"/>
</dbReference>
<dbReference type="RefSeq" id="WP_073483077.1">
    <property type="nucleotide sequence ID" value="NZ_FQVN01000004.1"/>
</dbReference>
<feature type="transmembrane region" description="Helical" evidence="8">
    <location>
        <begin position="172"/>
        <end position="194"/>
    </location>
</feature>
<evidence type="ECO:0000256" key="4">
    <source>
        <dbReference type="ARBA" id="ARBA00022475"/>
    </source>
</evidence>
<feature type="transmembrane region" description="Helical" evidence="8">
    <location>
        <begin position="72"/>
        <end position="90"/>
    </location>
</feature>
<evidence type="ECO:0000256" key="1">
    <source>
        <dbReference type="ARBA" id="ARBA00004651"/>
    </source>
</evidence>
<feature type="transmembrane region" description="Helical" evidence="8">
    <location>
        <begin position="123"/>
        <end position="146"/>
    </location>
</feature>
<dbReference type="CDD" id="cd06550">
    <property type="entry name" value="TM_ABC_iron-siderophores_like"/>
    <property type="match status" value="1"/>
</dbReference>
<dbReference type="InterPro" id="IPR000522">
    <property type="entry name" value="ABC_transptr_permease_BtuC"/>
</dbReference>
<keyword evidence="7 8" id="KW-0472">Membrane</keyword>
<comment type="similarity">
    <text evidence="2">Belongs to the binding-protein-dependent transport system permease family. FecCD subfamily.</text>
</comment>
<dbReference type="InterPro" id="IPR037294">
    <property type="entry name" value="ABC_BtuC-like"/>
</dbReference>